<keyword evidence="5 8" id="KW-0812">Transmembrane</keyword>
<evidence type="ECO:0000256" key="5">
    <source>
        <dbReference type="ARBA" id="ARBA00022692"/>
    </source>
</evidence>
<dbReference type="Pfam" id="PF06826">
    <property type="entry name" value="Asp-Al_Ex"/>
    <property type="match status" value="2"/>
</dbReference>
<dbReference type="InterPro" id="IPR006512">
    <property type="entry name" value="YidE_YbjL"/>
</dbReference>
<dbReference type="AlphaFoldDB" id="S5T0J2"/>
<evidence type="ECO:0000256" key="7">
    <source>
        <dbReference type="ARBA" id="ARBA00023136"/>
    </source>
</evidence>
<dbReference type="eggNOG" id="COG2985">
    <property type="taxonomic scope" value="Bacteria"/>
</dbReference>
<dbReference type="NCBIfam" id="TIGR01625">
    <property type="entry name" value="YidE_YbjL_dupl"/>
    <property type="match status" value="2"/>
</dbReference>
<feature type="transmembrane region" description="Helical" evidence="8">
    <location>
        <begin position="7"/>
        <end position="26"/>
    </location>
</feature>
<dbReference type="Gene3D" id="3.30.70.1450">
    <property type="entry name" value="Regulator of K+ conductance, C-terminal domain"/>
    <property type="match status" value="1"/>
</dbReference>
<feature type="transmembrane region" description="Helical" evidence="8">
    <location>
        <begin position="61"/>
        <end position="82"/>
    </location>
</feature>
<dbReference type="SUPFAM" id="SSF116726">
    <property type="entry name" value="TrkA C-terminal domain-like"/>
    <property type="match status" value="1"/>
</dbReference>
<evidence type="ECO:0000313" key="11">
    <source>
        <dbReference type="Proteomes" id="UP000015388"/>
    </source>
</evidence>
<dbReference type="EMBL" id="CP003924">
    <property type="protein sequence ID" value="AGS34060.1"/>
    <property type="molecule type" value="Genomic_DNA"/>
</dbReference>
<accession>S5T0J2</accession>
<evidence type="ECO:0000313" key="10">
    <source>
        <dbReference type="EMBL" id="AGS34060.1"/>
    </source>
</evidence>
<dbReference type="Proteomes" id="UP000015388">
    <property type="component" value="Chromosome"/>
</dbReference>
<evidence type="ECO:0000259" key="9">
    <source>
        <dbReference type="PROSITE" id="PS51202"/>
    </source>
</evidence>
<evidence type="ECO:0000256" key="4">
    <source>
        <dbReference type="ARBA" id="ARBA00022475"/>
    </source>
</evidence>
<keyword evidence="11" id="KW-1185">Reference proteome</keyword>
<feature type="domain" description="RCK C-terminal" evidence="9">
    <location>
        <begin position="263"/>
        <end position="347"/>
    </location>
</feature>
<evidence type="ECO:0000256" key="3">
    <source>
        <dbReference type="ARBA" id="ARBA00022448"/>
    </source>
</evidence>
<dbReference type="HOGENOM" id="CLU_035023_3_0_11"/>
<dbReference type="RefSeq" id="WP_020933993.1">
    <property type="nucleotide sequence ID" value="NC_021915.1"/>
</dbReference>
<feature type="transmembrane region" description="Helical" evidence="8">
    <location>
        <begin position="32"/>
        <end position="49"/>
    </location>
</feature>
<keyword evidence="3" id="KW-0813">Transport</keyword>
<comment type="similarity">
    <text evidence="2">Belongs to the AAE transporter (TC 2.A.81) family.</text>
</comment>
<dbReference type="PANTHER" id="PTHR30445:SF3">
    <property type="entry name" value="TRANSPORT PROTEIN YIDE-RELATED"/>
    <property type="match status" value="1"/>
</dbReference>
<dbReference type="InterPro" id="IPR036721">
    <property type="entry name" value="RCK_C_sf"/>
</dbReference>
<evidence type="ECO:0000256" key="8">
    <source>
        <dbReference type="SAM" id="Phobius"/>
    </source>
</evidence>
<evidence type="ECO:0000256" key="1">
    <source>
        <dbReference type="ARBA" id="ARBA00004651"/>
    </source>
</evidence>
<dbReference type="PANTHER" id="PTHR30445">
    <property type="entry name" value="K(+)_H(+) ANTIPORTER SUBUNIT KHTT"/>
    <property type="match status" value="1"/>
</dbReference>
<feature type="transmembrane region" description="Helical" evidence="8">
    <location>
        <begin position="422"/>
        <end position="443"/>
    </location>
</feature>
<dbReference type="KEGG" id="cmd:B841_02885"/>
<sequence>MTGVLDFLADNILFTLVLILAVGLALGKVRVFGISLGAAAVLFVALGLATANPEIQIPPLLYQLGLAVFVYAIGLQAGPAFFREFATRGWKVTVYALALIVALVGLGALLIRWLGLDPLTGAGMFAGSLSSTPGMAAIVSMVDPADGQAPVVGYSLAYPGAVIGTIVVAAVGAAVLKVDHRAAAASEGMLTEPLVWRGVEIGPGVRGRIGDLCNIVDEKIIATRIADDEDHHELADPTMPLREGMRLVINGTESAVDAAIEALGTGYDAKIEDTELVYSRFTVSSPEVASRTVGELDTVNHGFLIARVRTGDSESVPSPSTVLNYSDRVRVIAAPGRMQEIRTFLGDSERKLGDVDLLPFALGLAIGLAIGLIPIPLPGDTVLTLGFGGGPIVAGLILGAANRTGPVTWQMPFHANRTMQTLGLALFLAGVGTSAGAGFRSALTDPSSLSYIGAGLVLTLAAALITGVLGRRVLSLTWDESMGVAAGFTTNPAVISYLNGQTGTELPGRGYATVYPTAMIGKIVASQVLVVLLL</sequence>
<dbReference type="InterPro" id="IPR050144">
    <property type="entry name" value="AAE_transporter"/>
</dbReference>
<organism evidence="10 11">
    <name type="scientific">Corynebacterium maris DSM 45190</name>
    <dbReference type="NCBI Taxonomy" id="1224163"/>
    <lineage>
        <taxon>Bacteria</taxon>
        <taxon>Bacillati</taxon>
        <taxon>Actinomycetota</taxon>
        <taxon>Actinomycetes</taxon>
        <taxon>Mycobacteriales</taxon>
        <taxon>Corynebacteriaceae</taxon>
        <taxon>Corynebacterium</taxon>
    </lineage>
</organism>
<dbReference type="Pfam" id="PF02080">
    <property type="entry name" value="TrkA_C"/>
    <property type="match status" value="1"/>
</dbReference>
<dbReference type="InterPro" id="IPR006037">
    <property type="entry name" value="RCK_C"/>
</dbReference>
<feature type="transmembrane region" description="Helical" evidence="8">
    <location>
        <begin position="154"/>
        <end position="176"/>
    </location>
</feature>
<feature type="transmembrane region" description="Helical" evidence="8">
    <location>
        <begin position="381"/>
        <end position="401"/>
    </location>
</feature>
<gene>
    <name evidence="10" type="ORF">B841_02885</name>
</gene>
<feature type="transmembrane region" description="Helical" evidence="8">
    <location>
        <begin position="357"/>
        <end position="375"/>
    </location>
</feature>
<keyword evidence="4" id="KW-1003">Cell membrane</keyword>
<comment type="subcellular location">
    <subcellularLocation>
        <location evidence="1">Cell membrane</location>
        <topology evidence="1">Multi-pass membrane protein</topology>
    </subcellularLocation>
</comment>
<keyword evidence="6 8" id="KW-1133">Transmembrane helix</keyword>
<dbReference type="OrthoDB" id="9155749at2"/>
<dbReference type="STRING" id="1224163.B841_02885"/>
<feature type="transmembrane region" description="Helical" evidence="8">
    <location>
        <begin position="449"/>
        <end position="469"/>
    </location>
</feature>
<reference evidence="10 11" key="1">
    <citation type="submission" date="2012-11" db="EMBL/GenBank/DDBJ databases">
        <title>The complete genome sequence of Corynebacterium maris Coryn-1 (=DSM 45190).</title>
        <authorList>
            <person name="Schaffert L."/>
            <person name="Albersmeier A."/>
            <person name="Kalinowski J."/>
            <person name="Ruckert C."/>
        </authorList>
    </citation>
    <scope>NUCLEOTIDE SEQUENCE [LARGE SCALE GENOMIC DNA]</scope>
    <source>
        <strain evidence="11">Coryn-1</strain>
    </source>
</reference>
<dbReference type="GO" id="GO:0005886">
    <property type="term" value="C:plasma membrane"/>
    <property type="evidence" value="ECO:0007669"/>
    <property type="project" value="UniProtKB-SubCell"/>
</dbReference>
<protein>
    <recommendedName>
        <fullName evidence="9">RCK C-terminal domain-containing protein</fullName>
    </recommendedName>
</protein>
<dbReference type="PATRIC" id="fig|1224163.3.peg.579"/>
<dbReference type="eggNOG" id="COG0569">
    <property type="taxonomic scope" value="Bacteria"/>
</dbReference>
<keyword evidence="7 8" id="KW-0472">Membrane</keyword>
<proteinExistence type="inferred from homology"/>
<evidence type="ECO:0000256" key="6">
    <source>
        <dbReference type="ARBA" id="ARBA00022989"/>
    </source>
</evidence>
<dbReference type="GO" id="GO:0006813">
    <property type="term" value="P:potassium ion transport"/>
    <property type="evidence" value="ECO:0007669"/>
    <property type="project" value="InterPro"/>
</dbReference>
<name>S5T0J2_9CORY</name>
<feature type="transmembrane region" description="Helical" evidence="8">
    <location>
        <begin position="94"/>
        <end position="115"/>
    </location>
</feature>
<dbReference type="PROSITE" id="PS51202">
    <property type="entry name" value="RCK_C"/>
    <property type="match status" value="1"/>
</dbReference>
<evidence type="ECO:0000256" key="2">
    <source>
        <dbReference type="ARBA" id="ARBA00009854"/>
    </source>
</evidence>
<dbReference type="GO" id="GO:0008324">
    <property type="term" value="F:monoatomic cation transmembrane transporter activity"/>
    <property type="evidence" value="ECO:0007669"/>
    <property type="project" value="InterPro"/>
</dbReference>